<dbReference type="InterPro" id="IPR032819">
    <property type="entry name" value="TruB_C"/>
</dbReference>
<dbReference type="CDD" id="cd21152">
    <property type="entry name" value="PUA_TruB_bacterial"/>
    <property type="match status" value="1"/>
</dbReference>
<evidence type="ECO:0000259" key="7">
    <source>
        <dbReference type="Pfam" id="PF09157"/>
    </source>
</evidence>
<evidence type="ECO:0000256" key="2">
    <source>
        <dbReference type="ARBA" id="ARBA00005642"/>
    </source>
</evidence>
<dbReference type="GO" id="GO:0031119">
    <property type="term" value="P:tRNA pseudouridine synthesis"/>
    <property type="evidence" value="ECO:0007669"/>
    <property type="project" value="UniProtKB-UniRule"/>
</dbReference>
<dbReference type="EC" id="5.4.99.25" evidence="5"/>
<dbReference type="EMBL" id="NBYY01000009">
    <property type="protein sequence ID" value="PCS23540.1"/>
    <property type="molecule type" value="Genomic_DNA"/>
</dbReference>
<dbReference type="GO" id="GO:1990481">
    <property type="term" value="P:mRNA pseudouridine synthesis"/>
    <property type="evidence" value="ECO:0007669"/>
    <property type="project" value="TreeGrafter"/>
</dbReference>
<dbReference type="Gene3D" id="2.30.130.10">
    <property type="entry name" value="PUA domain"/>
    <property type="match status" value="1"/>
</dbReference>
<dbReference type="GO" id="GO:0003723">
    <property type="term" value="F:RNA binding"/>
    <property type="evidence" value="ECO:0007669"/>
    <property type="project" value="InterPro"/>
</dbReference>
<evidence type="ECO:0000259" key="6">
    <source>
        <dbReference type="Pfam" id="PF01509"/>
    </source>
</evidence>
<dbReference type="RefSeq" id="WP_097355815.1">
    <property type="nucleotide sequence ID" value="NZ_CAWNJE010000005.1"/>
</dbReference>
<protein>
    <recommendedName>
        <fullName evidence="5">tRNA pseudouridine synthase B</fullName>
        <ecNumber evidence="5">5.4.99.25</ecNumber>
    </recommendedName>
    <alternativeName>
        <fullName evidence="5">tRNA pseudouridine(55) synthase</fullName>
        <shortName evidence="5">Psi55 synthase</shortName>
    </alternativeName>
    <alternativeName>
        <fullName evidence="5">tRNA pseudouridylate synthase</fullName>
    </alternativeName>
    <alternativeName>
        <fullName evidence="5">tRNA-uridine isomerase</fullName>
    </alternativeName>
</protein>
<comment type="similarity">
    <text evidence="2 5">Belongs to the pseudouridine synthase TruB family. Type 1 subfamily.</text>
</comment>
<dbReference type="NCBIfam" id="TIGR00431">
    <property type="entry name" value="TruB"/>
    <property type="match status" value="1"/>
</dbReference>
<accession>A0A2A5T619</accession>
<organism evidence="9 10">
    <name type="scientific">Candidatus Enterovibrio escicola</name>
    <dbReference type="NCBI Taxonomy" id="1927127"/>
    <lineage>
        <taxon>Bacteria</taxon>
        <taxon>Pseudomonadati</taxon>
        <taxon>Pseudomonadota</taxon>
        <taxon>Gammaproteobacteria</taxon>
        <taxon>Vibrionales</taxon>
        <taxon>Vibrionaceae</taxon>
        <taxon>Enterovibrio</taxon>
    </lineage>
</organism>
<dbReference type="InterPro" id="IPR015947">
    <property type="entry name" value="PUA-like_sf"/>
</dbReference>
<feature type="active site" description="Nucleophile" evidence="5">
    <location>
        <position position="49"/>
    </location>
</feature>
<feature type="domain" description="tRNA pseudouridine synthase II TruB subfamily 1 C-terminal" evidence="7">
    <location>
        <begin position="254"/>
        <end position="310"/>
    </location>
</feature>
<dbReference type="PANTHER" id="PTHR13767">
    <property type="entry name" value="TRNA-PSEUDOURIDINE SYNTHASE"/>
    <property type="match status" value="1"/>
</dbReference>
<dbReference type="FunFam" id="3.30.2350.10:FF:000003">
    <property type="entry name" value="tRNA pseudouridine synthase B"/>
    <property type="match status" value="1"/>
</dbReference>
<evidence type="ECO:0000256" key="4">
    <source>
        <dbReference type="ARBA" id="ARBA00023235"/>
    </source>
</evidence>
<dbReference type="CDD" id="cd02573">
    <property type="entry name" value="PseudoU_synth_EcTruB"/>
    <property type="match status" value="1"/>
</dbReference>
<feature type="domain" description="Pseudouridine synthase II N-terminal" evidence="6">
    <location>
        <begin position="34"/>
        <end position="181"/>
    </location>
</feature>
<evidence type="ECO:0000256" key="3">
    <source>
        <dbReference type="ARBA" id="ARBA00022694"/>
    </source>
</evidence>
<dbReference type="InterPro" id="IPR036974">
    <property type="entry name" value="PUA_sf"/>
</dbReference>
<dbReference type="PANTHER" id="PTHR13767:SF2">
    <property type="entry name" value="PSEUDOURIDYLATE SYNTHASE TRUB1"/>
    <property type="match status" value="1"/>
</dbReference>
<evidence type="ECO:0000313" key="10">
    <source>
        <dbReference type="Proteomes" id="UP000219020"/>
    </source>
</evidence>
<dbReference type="AlphaFoldDB" id="A0A2A5T619"/>
<dbReference type="Pfam" id="PF09157">
    <property type="entry name" value="TruB-C_2"/>
    <property type="match status" value="1"/>
</dbReference>
<dbReference type="GO" id="GO:0016829">
    <property type="term" value="F:lyase activity"/>
    <property type="evidence" value="ECO:0007669"/>
    <property type="project" value="UniProtKB-KW"/>
</dbReference>
<evidence type="ECO:0000256" key="1">
    <source>
        <dbReference type="ARBA" id="ARBA00000385"/>
    </source>
</evidence>
<proteinExistence type="inferred from homology"/>
<sequence>MGRRTRHYSRSVDGIILLDKPTGITSNAALQKVKRIFFAKKAGHTGALDPLATGMLPICFGEATKFSQFLLYSDKRYRVVAKLGERTNTSDSDGEVVKTRDVHVNLEQLEASISTFLGDTMQLPSMFSALKYQGRPLYEYMREGIEVPRVARKISVYEITLLRFDAGEVEMEVHSSRGTYIRTIVDDLGEILGCGAHVIALRRIGVSNYSSEDMVTLEQLESLLVEAREANIRSHELLDPLLLPLDSAVRDLVEVNLSDLVACSVRHGQAVHAPNIPYEGLVRMTVGGERTFIGVGVINTDGMVEPCRLVNLRQ</sequence>
<dbReference type="Pfam" id="PF01509">
    <property type="entry name" value="TruB_N"/>
    <property type="match status" value="1"/>
</dbReference>
<dbReference type="InterPro" id="IPR020103">
    <property type="entry name" value="PsdUridine_synth_cat_dom_sf"/>
</dbReference>
<name>A0A2A5T619_9GAMM</name>
<dbReference type="Proteomes" id="UP000219020">
    <property type="component" value="Unassembled WGS sequence"/>
</dbReference>
<comment type="catalytic activity">
    <reaction evidence="1 5">
        <text>uridine(55) in tRNA = pseudouridine(55) in tRNA</text>
        <dbReference type="Rhea" id="RHEA:42532"/>
        <dbReference type="Rhea" id="RHEA-COMP:10101"/>
        <dbReference type="Rhea" id="RHEA-COMP:10102"/>
        <dbReference type="ChEBI" id="CHEBI:65314"/>
        <dbReference type="ChEBI" id="CHEBI:65315"/>
        <dbReference type="EC" id="5.4.99.25"/>
    </reaction>
</comment>
<keyword evidence="9" id="KW-0456">Lyase</keyword>
<dbReference type="Gene3D" id="3.30.2350.10">
    <property type="entry name" value="Pseudouridine synthase"/>
    <property type="match status" value="1"/>
</dbReference>
<dbReference type="Pfam" id="PF16198">
    <property type="entry name" value="TruB_C_2"/>
    <property type="match status" value="1"/>
</dbReference>
<dbReference type="InterPro" id="IPR014780">
    <property type="entry name" value="tRNA_psdUridine_synth_TruB"/>
</dbReference>
<dbReference type="SUPFAM" id="SSF55120">
    <property type="entry name" value="Pseudouridine synthase"/>
    <property type="match status" value="1"/>
</dbReference>
<comment type="function">
    <text evidence="5">Responsible for synthesis of pseudouridine from uracil-55 in the psi GC loop of transfer RNAs.</text>
</comment>
<comment type="caution">
    <text evidence="9">The sequence shown here is derived from an EMBL/GenBank/DDBJ whole genome shotgun (WGS) entry which is preliminary data.</text>
</comment>
<dbReference type="GeneID" id="66950975"/>
<keyword evidence="10" id="KW-1185">Reference proteome</keyword>
<reference evidence="10" key="1">
    <citation type="submission" date="2017-04" db="EMBL/GenBank/DDBJ databases">
        <title>Genome evolution of the luminous symbionts of deep sea anglerfish.</title>
        <authorList>
            <person name="Hendry T.A."/>
        </authorList>
    </citation>
    <scope>NUCLEOTIDE SEQUENCE [LARGE SCALE GENOMIC DNA]</scope>
</reference>
<keyword evidence="4 5" id="KW-0413">Isomerase</keyword>
<evidence type="ECO:0000259" key="8">
    <source>
        <dbReference type="Pfam" id="PF16198"/>
    </source>
</evidence>
<dbReference type="SUPFAM" id="SSF88697">
    <property type="entry name" value="PUA domain-like"/>
    <property type="match status" value="1"/>
</dbReference>
<evidence type="ECO:0000256" key="5">
    <source>
        <dbReference type="HAMAP-Rule" id="MF_01080"/>
    </source>
</evidence>
<dbReference type="InterPro" id="IPR015240">
    <property type="entry name" value="tRNA_sdUridine_synth_fam1_C"/>
</dbReference>
<feature type="domain" description="tRNA pseudouridylate synthase B C-terminal" evidence="8">
    <location>
        <begin position="182"/>
        <end position="249"/>
    </location>
</feature>
<dbReference type="GO" id="GO:0160148">
    <property type="term" value="F:tRNA pseudouridine(55) synthase activity"/>
    <property type="evidence" value="ECO:0007669"/>
    <property type="project" value="UniProtKB-EC"/>
</dbReference>
<evidence type="ECO:0000313" key="9">
    <source>
        <dbReference type="EMBL" id="PCS23540.1"/>
    </source>
</evidence>
<keyword evidence="3 5" id="KW-0819">tRNA processing</keyword>
<dbReference type="InterPro" id="IPR002501">
    <property type="entry name" value="PsdUridine_synth_N"/>
</dbReference>
<gene>
    <name evidence="5" type="primary">truB</name>
    <name evidence="9" type="ORF">BTN49_0509</name>
</gene>
<dbReference type="HAMAP" id="MF_01080">
    <property type="entry name" value="TruB_bact"/>
    <property type="match status" value="1"/>
</dbReference>